<dbReference type="EMBL" id="JFAX01000047">
    <property type="protein sequence ID" value="EXI63852.1"/>
    <property type="molecule type" value="Genomic_DNA"/>
</dbReference>
<dbReference type="InterPro" id="IPR037914">
    <property type="entry name" value="SpoVT-AbrB_sf"/>
</dbReference>
<organism evidence="2 3">
    <name type="scientific">Candidatus Accumulibacter adjunctus</name>
    <dbReference type="NCBI Taxonomy" id="1454001"/>
    <lineage>
        <taxon>Bacteria</taxon>
        <taxon>Pseudomonadati</taxon>
        <taxon>Pseudomonadota</taxon>
        <taxon>Betaproteobacteria</taxon>
        <taxon>Candidatus Accumulibacter</taxon>
    </lineage>
</organism>
<evidence type="ECO:0000259" key="1">
    <source>
        <dbReference type="SMART" id="SM00966"/>
    </source>
</evidence>
<dbReference type="AlphaFoldDB" id="A0A011NGZ7"/>
<evidence type="ECO:0000313" key="3">
    <source>
        <dbReference type="Proteomes" id="UP000020218"/>
    </source>
</evidence>
<dbReference type="SUPFAM" id="SSF89447">
    <property type="entry name" value="AbrB/MazE/MraZ-like"/>
    <property type="match status" value="1"/>
</dbReference>
<gene>
    <name evidence="2" type="ORF">AW08_03893</name>
</gene>
<comment type="caution">
    <text evidence="2">The sequence shown here is derived from an EMBL/GenBank/DDBJ whole genome shotgun (WGS) entry which is preliminary data.</text>
</comment>
<protein>
    <submittedName>
        <fullName evidence="2">Transcriptional regulator, AbrB family</fullName>
    </submittedName>
</protein>
<dbReference type="GO" id="GO:0003677">
    <property type="term" value="F:DNA binding"/>
    <property type="evidence" value="ECO:0007669"/>
    <property type="project" value="InterPro"/>
</dbReference>
<reference evidence="2" key="1">
    <citation type="submission" date="2014-02" db="EMBL/GenBank/DDBJ databases">
        <title>Expanding our view of genomic diversity in Candidatus Accumulibacter clades.</title>
        <authorList>
            <person name="Skennerton C.T."/>
            <person name="Barr J.J."/>
            <person name="Slater F.R."/>
            <person name="Bond P.L."/>
            <person name="Tyson G.W."/>
        </authorList>
    </citation>
    <scope>NUCLEOTIDE SEQUENCE [LARGE SCALE GENOMIC DNA]</scope>
</reference>
<feature type="domain" description="SpoVT-AbrB" evidence="1">
    <location>
        <begin position="4"/>
        <end position="49"/>
    </location>
</feature>
<dbReference type="PATRIC" id="fig|1454001.3.peg.3927"/>
<accession>A0A011NGZ7</accession>
<dbReference type="Gene3D" id="2.10.260.10">
    <property type="match status" value="1"/>
</dbReference>
<dbReference type="InterPro" id="IPR007159">
    <property type="entry name" value="SpoVT-AbrB_dom"/>
</dbReference>
<dbReference type="Pfam" id="PF04014">
    <property type="entry name" value="MazE_antitoxin"/>
    <property type="match status" value="1"/>
</dbReference>
<dbReference type="Proteomes" id="UP000020218">
    <property type="component" value="Unassembled WGS sequence"/>
</dbReference>
<sequence>MLSVTVSPKFQVVIPQAVREQMQITAGQKMQVLTIDRRIELLPIETAQAARGFLAGIDTTVVREADRV</sequence>
<dbReference type="NCBIfam" id="TIGR01439">
    <property type="entry name" value="lp_hng_hel_AbrB"/>
    <property type="match status" value="1"/>
</dbReference>
<keyword evidence="3" id="KW-1185">Reference proteome</keyword>
<proteinExistence type="predicted"/>
<dbReference type="STRING" id="1454001.AW08_03893"/>
<dbReference type="SMART" id="SM00966">
    <property type="entry name" value="SpoVT_AbrB"/>
    <property type="match status" value="1"/>
</dbReference>
<name>A0A011NGZ7_9PROT</name>
<evidence type="ECO:0000313" key="2">
    <source>
        <dbReference type="EMBL" id="EXI63852.1"/>
    </source>
</evidence>